<evidence type="ECO:0000256" key="8">
    <source>
        <dbReference type="SAM" id="MobiDB-lite"/>
    </source>
</evidence>
<dbReference type="InterPro" id="IPR012902">
    <property type="entry name" value="N_methyl_site"/>
</dbReference>
<dbReference type="InterPro" id="IPR045584">
    <property type="entry name" value="Pilin-like"/>
</dbReference>
<feature type="region of interest" description="Disordered" evidence="8">
    <location>
        <begin position="1"/>
        <end position="32"/>
    </location>
</feature>
<comment type="subcellular location">
    <subcellularLocation>
        <location evidence="1">Cell inner membrane</location>
        <topology evidence="1">Single-pass membrane protein</topology>
    </subcellularLocation>
</comment>
<organism evidence="10 11">
    <name type="scientific">Paracidovorax konjaci</name>
    <dbReference type="NCBI Taxonomy" id="32040"/>
    <lineage>
        <taxon>Bacteria</taxon>
        <taxon>Pseudomonadati</taxon>
        <taxon>Pseudomonadota</taxon>
        <taxon>Betaproteobacteria</taxon>
        <taxon>Burkholderiales</taxon>
        <taxon>Comamonadaceae</taxon>
        <taxon>Paracidovorax</taxon>
    </lineage>
</organism>
<proteinExistence type="predicted"/>
<evidence type="ECO:0000256" key="7">
    <source>
        <dbReference type="ARBA" id="ARBA00023136"/>
    </source>
</evidence>
<feature type="compositionally biased region" description="Low complexity" evidence="8">
    <location>
        <begin position="22"/>
        <end position="32"/>
    </location>
</feature>
<evidence type="ECO:0000256" key="5">
    <source>
        <dbReference type="ARBA" id="ARBA00022692"/>
    </source>
</evidence>
<sequence length="281" mass="30217">MLHVRVPPLSRLRRLPPEGGRRPQPSEAGSAAATGMACSAAIGHWGPLWLHAPPAARRAAGFTLVELLVAIAIMSLLALMSWRGLDGMVRAQEQTRARADELLVLQAALSQWTADLDALQAIDQTEPIDWDGQVLRLTRRGTATPDEGAFVVAWARRAVNGTDQWLRWQSPPLRTRGEWTIAWQRAALWARSGGAGSAGTERGETVLLPLEGWTLFYYRDGAWYNGLSSSATASAAQGIGPTAPTNIPDGVRLQIVLPPGRALAGTITRDWVNPTNGGGKS</sequence>
<name>A0A1I1VR54_9BURK</name>
<dbReference type="STRING" id="32040.SAMN04489710_10723"/>
<reference evidence="11" key="1">
    <citation type="submission" date="2016-10" db="EMBL/GenBank/DDBJ databases">
        <authorList>
            <person name="Varghese N."/>
            <person name="Submissions S."/>
        </authorList>
    </citation>
    <scope>NUCLEOTIDE SEQUENCE [LARGE SCALE GENOMIC DNA]</scope>
    <source>
        <strain evidence="11">DSM 7481</strain>
    </source>
</reference>
<dbReference type="PANTHER" id="PTHR39583">
    <property type="entry name" value="TYPE II SECRETION SYSTEM PROTEIN J-RELATED"/>
    <property type="match status" value="1"/>
</dbReference>
<evidence type="ECO:0000256" key="9">
    <source>
        <dbReference type="SAM" id="Phobius"/>
    </source>
</evidence>
<dbReference type="NCBIfam" id="TIGR02532">
    <property type="entry name" value="IV_pilin_GFxxxE"/>
    <property type="match status" value="1"/>
</dbReference>
<dbReference type="PROSITE" id="PS00409">
    <property type="entry name" value="PROKAR_NTER_METHYL"/>
    <property type="match status" value="1"/>
</dbReference>
<dbReference type="AlphaFoldDB" id="A0A1I1VR54"/>
<evidence type="ECO:0000256" key="4">
    <source>
        <dbReference type="ARBA" id="ARBA00022519"/>
    </source>
</evidence>
<feature type="compositionally biased region" description="Low complexity" evidence="8">
    <location>
        <begin position="1"/>
        <end position="10"/>
    </location>
</feature>
<keyword evidence="2" id="KW-1003">Cell membrane</keyword>
<accession>A0A1I1VR54</accession>
<feature type="transmembrane region" description="Helical" evidence="9">
    <location>
        <begin position="59"/>
        <end position="80"/>
    </location>
</feature>
<dbReference type="Gene3D" id="3.30.700.10">
    <property type="entry name" value="Glycoprotein, Type 4 Pilin"/>
    <property type="match status" value="1"/>
</dbReference>
<evidence type="ECO:0000313" key="11">
    <source>
        <dbReference type="Proteomes" id="UP000199517"/>
    </source>
</evidence>
<protein>
    <submittedName>
        <fullName evidence="10">General secretion pathway protein J</fullName>
    </submittedName>
</protein>
<evidence type="ECO:0000256" key="6">
    <source>
        <dbReference type="ARBA" id="ARBA00022989"/>
    </source>
</evidence>
<evidence type="ECO:0000256" key="1">
    <source>
        <dbReference type="ARBA" id="ARBA00004377"/>
    </source>
</evidence>
<dbReference type="Proteomes" id="UP000199517">
    <property type="component" value="Unassembled WGS sequence"/>
</dbReference>
<evidence type="ECO:0000256" key="3">
    <source>
        <dbReference type="ARBA" id="ARBA00022481"/>
    </source>
</evidence>
<dbReference type="GO" id="GO:0005886">
    <property type="term" value="C:plasma membrane"/>
    <property type="evidence" value="ECO:0007669"/>
    <property type="project" value="UniProtKB-SubCell"/>
</dbReference>
<dbReference type="EMBL" id="FOMQ01000007">
    <property type="protein sequence ID" value="SFD84518.1"/>
    <property type="molecule type" value="Genomic_DNA"/>
</dbReference>
<dbReference type="Pfam" id="PF07963">
    <property type="entry name" value="N_methyl"/>
    <property type="match status" value="1"/>
</dbReference>
<evidence type="ECO:0000256" key="2">
    <source>
        <dbReference type="ARBA" id="ARBA00022475"/>
    </source>
</evidence>
<evidence type="ECO:0000313" key="10">
    <source>
        <dbReference type="EMBL" id="SFD84518.1"/>
    </source>
</evidence>
<dbReference type="InterPro" id="IPR051621">
    <property type="entry name" value="T2SS_protein_J"/>
</dbReference>
<keyword evidence="4" id="KW-0997">Cell inner membrane</keyword>
<keyword evidence="11" id="KW-1185">Reference proteome</keyword>
<keyword evidence="6 9" id="KW-1133">Transmembrane helix</keyword>
<dbReference type="GO" id="GO:0015628">
    <property type="term" value="P:protein secretion by the type II secretion system"/>
    <property type="evidence" value="ECO:0007669"/>
    <property type="project" value="TreeGrafter"/>
</dbReference>
<keyword evidence="3" id="KW-0488">Methylation</keyword>
<dbReference type="PANTHER" id="PTHR39583:SF2">
    <property type="entry name" value="TYPE II SECRETION SYSTEM PROTEIN J"/>
    <property type="match status" value="1"/>
</dbReference>
<keyword evidence="5 9" id="KW-0812">Transmembrane</keyword>
<dbReference type="SUPFAM" id="SSF54523">
    <property type="entry name" value="Pili subunits"/>
    <property type="match status" value="1"/>
</dbReference>
<keyword evidence="7 9" id="KW-0472">Membrane</keyword>
<gene>
    <name evidence="10" type="ORF">SAMN04489710_10723</name>
</gene>